<organism evidence="1 2">
    <name type="scientific">Parelaphostrongylus tenuis</name>
    <name type="common">Meningeal worm</name>
    <dbReference type="NCBI Taxonomy" id="148309"/>
    <lineage>
        <taxon>Eukaryota</taxon>
        <taxon>Metazoa</taxon>
        <taxon>Ecdysozoa</taxon>
        <taxon>Nematoda</taxon>
        <taxon>Chromadorea</taxon>
        <taxon>Rhabditida</taxon>
        <taxon>Rhabditina</taxon>
        <taxon>Rhabditomorpha</taxon>
        <taxon>Strongyloidea</taxon>
        <taxon>Metastrongylidae</taxon>
        <taxon>Parelaphostrongylus</taxon>
    </lineage>
</organism>
<evidence type="ECO:0000313" key="1">
    <source>
        <dbReference type="EMBL" id="KAJ1374553.1"/>
    </source>
</evidence>
<accession>A0AAD5REG8</accession>
<dbReference type="AlphaFoldDB" id="A0AAD5REG8"/>
<evidence type="ECO:0000313" key="2">
    <source>
        <dbReference type="Proteomes" id="UP001196413"/>
    </source>
</evidence>
<gene>
    <name evidence="1" type="ORF">KIN20_037261</name>
</gene>
<proteinExistence type="predicted"/>
<protein>
    <submittedName>
        <fullName evidence="1">Uncharacterized protein</fullName>
    </submittedName>
</protein>
<reference evidence="1" key="1">
    <citation type="submission" date="2021-06" db="EMBL/GenBank/DDBJ databases">
        <title>Parelaphostrongylus tenuis whole genome reference sequence.</title>
        <authorList>
            <person name="Garwood T.J."/>
            <person name="Larsen P.A."/>
            <person name="Fountain-Jones N.M."/>
            <person name="Garbe J.R."/>
            <person name="Macchietto M.G."/>
            <person name="Kania S.A."/>
            <person name="Gerhold R.W."/>
            <person name="Richards J.E."/>
            <person name="Wolf T.M."/>
        </authorList>
    </citation>
    <scope>NUCLEOTIDE SEQUENCE</scope>
    <source>
        <strain evidence="1">MNPRO001-30</strain>
        <tissue evidence="1">Meninges</tissue>
    </source>
</reference>
<comment type="caution">
    <text evidence="1">The sequence shown here is derived from an EMBL/GenBank/DDBJ whole genome shotgun (WGS) entry which is preliminary data.</text>
</comment>
<dbReference type="EMBL" id="JAHQIW010007468">
    <property type="protein sequence ID" value="KAJ1374553.1"/>
    <property type="molecule type" value="Genomic_DNA"/>
</dbReference>
<dbReference type="Proteomes" id="UP001196413">
    <property type="component" value="Unassembled WGS sequence"/>
</dbReference>
<name>A0AAD5REG8_PARTN</name>
<keyword evidence="2" id="KW-1185">Reference proteome</keyword>
<sequence length="86" mass="10196">MAKRDSKKRRKQRVFAYQQGRYRTETIQIIVEPIRGANTENQPGGTNVDLYQQHFWKDWSATKSYENDIQEEPIGFACPIYAERNE</sequence>